<evidence type="ECO:0000313" key="2">
    <source>
        <dbReference type="EMBL" id="GAU50526.1"/>
    </source>
</evidence>
<feature type="compositionally biased region" description="Acidic residues" evidence="1">
    <location>
        <begin position="1"/>
        <end position="23"/>
    </location>
</feature>
<proteinExistence type="predicted"/>
<evidence type="ECO:0000313" key="3">
    <source>
        <dbReference type="Proteomes" id="UP000242715"/>
    </source>
</evidence>
<keyword evidence="3" id="KW-1185">Reference proteome</keyword>
<name>A0A2Z6P421_TRISU</name>
<evidence type="ECO:0000256" key="1">
    <source>
        <dbReference type="SAM" id="MobiDB-lite"/>
    </source>
</evidence>
<dbReference type="EMBL" id="DF974792">
    <property type="protein sequence ID" value="GAU50526.1"/>
    <property type="molecule type" value="Genomic_DNA"/>
</dbReference>
<organism evidence="2 3">
    <name type="scientific">Trifolium subterraneum</name>
    <name type="common">Subterranean clover</name>
    <dbReference type="NCBI Taxonomy" id="3900"/>
    <lineage>
        <taxon>Eukaryota</taxon>
        <taxon>Viridiplantae</taxon>
        <taxon>Streptophyta</taxon>
        <taxon>Embryophyta</taxon>
        <taxon>Tracheophyta</taxon>
        <taxon>Spermatophyta</taxon>
        <taxon>Magnoliopsida</taxon>
        <taxon>eudicotyledons</taxon>
        <taxon>Gunneridae</taxon>
        <taxon>Pentapetalae</taxon>
        <taxon>rosids</taxon>
        <taxon>fabids</taxon>
        <taxon>Fabales</taxon>
        <taxon>Fabaceae</taxon>
        <taxon>Papilionoideae</taxon>
        <taxon>50 kb inversion clade</taxon>
        <taxon>NPAAA clade</taxon>
        <taxon>Hologalegina</taxon>
        <taxon>IRL clade</taxon>
        <taxon>Trifolieae</taxon>
        <taxon>Trifolium</taxon>
    </lineage>
</organism>
<sequence>MYFLDVDDGSDDNEGVNENDGENGDVASEKRVVSVKVVANVSLLPHGGVKVYDQISSVLQEVKVMGSQNLPCLKEPWGMLINLLASELLW</sequence>
<reference evidence="3" key="1">
    <citation type="journal article" date="2017" name="Front. Plant Sci.">
        <title>Climate Clever Clovers: New Paradigm to Reduce the Environmental Footprint of Ruminants by Breeding Low Methanogenic Forages Utilizing Haplotype Variation.</title>
        <authorList>
            <person name="Kaur P."/>
            <person name="Appels R."/>
            <person name="Bayer P.E."/>
            <person name="Keeble-Gagnere G."/>
            <person name="Wang J."/>
            <person name="Hirakawa H."/>
            <person name="Shirasawa K."/>
            <person name="Vercoe P."/>
            <person name="Stefanova K."/>
            <person name="Durmic Z."/>
            <person name="Nichols P."/>
            <person name="Revell C."/>
            <person name="Isobe S.N."/>
            <person name="Edwards D."/>
            <person name="Erskine W."/>
        </authorList>
    </citation>
    <scope>NUCLEOTIDE SEQUENCE [LARGE SCALE GENOMIC DNA]</scope>
    <source>
        <strain evidence="3">cv. Daliak</strain>
    </source>
</reference>
<gene>
    <name evidence="2" type="ORF">TSUD_301850</name>
</gene>
<protein>
    <submittedName>
        <fullName evidence="2">Uncharacterized protein</fullName>
    </submittedName>
</protein>
<accession>A0A2Z6P421</accession>
<feature type="region of interest" description="Disordered" evidence="1">
    <location>
        <begin position="1"/>
        <end position="25"/>
    </location>
</feature>
<dbReference type="AlphaFoldDB" id="A0A2Z6P421"/>
<dbReference type="Proteomes" id="UP000242715">
    <property type="component" value="Unassembled WGS sequence"/>
</dbReference>